<sequence length="67" mass="7632">MITATWMKMSKGRLENPHLSNTTFIEIVMNLTKMAQCMYQHGDGHGIQDCETKDRVLSLLVNPIAHM</sequence>
<evidence type="ECO:0000313" key="2">
    <source>
        <dbReference type="Proteomes" id="UP001164250"/>
    </source>
</evidence>
<keyword evidence="2" id="KW-1185">Reference proteome</keyword>
<name>A0ACC1A7G6_9ROSI</name>
<protein>
    <submittedName>
        <fullName evidence="1">Uncharacterized protein</fullName>
    </submittedName>
</protein>
<proteinExistence type="predicted"/>
<comment type="caution">
    <text evidence="1">The sequence shown here is derived from an EMBL/GenBank/DDBJ whole genome shotgun (WGS) entry which is preliminary data.</text>
</comment>
<evidence type="ECO:0000313" key="1">
    <source>
        <dbReference type="EMBL" id="KAJ0081958.1"/>
    </source>
</evidence>
<reference evidence="2" key="1">
    <citation type="journal article" date="2023" name="G3 (Bethesda)">
        <title>Genome assembly and association tests identify interacting loci associated with vigor, precocity, and sex in interspecific pistachio rootstocks.</title>
        <authorList>
            <person name="Palmer W."/>
            <person name="Jacygrad E."/>
            <person name="Sagayaradj S."/>
            <person name="Cavanaugh K."/>
            <person name="Han R."/>
            <person name="Bertier L."/>
            <person name="Beede B."/>
            <person name="Kafkas S."/>
            <person name="Golino D."/>
            <person name="Preece J."/>
            <person name="Michelmore R."/>
        </authorList>
    </citation>
    <scope>NUCLEOTIDE SEQUENCE [LARGE SCALE GENOMIC DNA]</scope>
</reference>
<organism evidence="1 2">
    <name type="scientific">Pistacia atlantica</name>
    <dbReference type="NCBI Taxonomy" id="434234"/>
    <lineage>
        <taxon>Eukaryota</taxon>
        <taxon>Viridiplantae</taxon>
        <taxon>Streptophyta</taxon>
        <taxon>Embryophyta</taxon>
        <taxon>Tracheophyta</taxon>
        <taxon>Spermatophyta</taxon>
        <taxon>Magnoliopsida</taxon>
        <taxon>eudicotyledons</taxon>
        <taxon>Gunneridae</taxon>
        <taxon>Pentapetalae</taxon>
        <taxon>rosids</taxon>
        <taxon>malvids</taxon>
        <taxon>Sapindales</taxon>
        <taxon>Anacardiaceae</taxon>
        <taxon>Pistacia</taxon>
    </lineage>
</organism>
<dbReference type="EMBL" id="CM047908">
    <property type="protein sequence ID" value="KAJ0081958.1"/>
    <property type="molecule type" value="Genomic_DNA"/>
</dbReference>
<gene>
    <name evidence="1" type="ORF">Patl1_10196</name>
</gene>
<accession>A0ACC1A7G6</accession>
<dbReference type="Proteomes" id="UP001164250">
    <property type="component" value="Chromosome 12"/>
</dbReference>